<keyword evidence="3" id="KW-0378">Hydrolase</keyword>
<dbReference type="GO" id="GO:0006508">
    <property type="term" value="P:proteolysis"/>
    <property type="evidence" value="ECO:0007669"/>
    <property type="project" value="UniProtKB-KW"/>
</dbReference>
<protein>
    <submittedName>
        <fullName evidence="5">Uncharacterized protein</fullName>
    </submittedName>
</protein>
<evidence type="ECO:0000256" key="2">
    <source>
        <dbReference type="ARBA" id="ARBA00022670"/>
    </source>
</evidence>
<keyword evidence="6" id="KW-1185">Reference proteome</keyword>
<dbReference type="InterPro" id="IPR016125">
    <property type="entry name" value="Peptidase_C15-like"/>
</dbReference>
<dbReference type="AlphaFoldDB" id="E4X8Z2"/>
<proteinExistence type="inferred from homology"/>
<dbReference type="Proteomes" id="UP000001307">
    <property type="component" value="Unassembled WGS sequence"/>
</dbReference>
<keyword evidence="2" id="KW-0645">Protease</keyword>
<dbReference type="EMBL" id="FN653030">
    <property type="protein sequence ID" value="CBY18921.1"/>
    <property type="molecule type" value="Genomic_DNA"/>
</dbReference>
<evidence type="ECO:0000313" key="6">
    <source>
        <dbReference type="Proteomes" id="UP000001307"/>
    </source>
</evidence>
<organism evidence="5">
    <name type="scientific">Oikopleura dioica</name>
    <name type="common">Tunicate</name>
    <dbReference type="NCBI Taxonomy" id="34765"/>
    <lineage>
        <taxon>Eukaryota</taxon>
        <taxon>Metazoa</taxon>
        <taxon>Chordata</taxon>
        <taxon>Tunicata</taxon>
        <taxon>Appendicularia</taxon>
        <taxon>Copelata</taxon>
        <taxon>Oikopleuridae</taxon>
        <taxon>Oikopleura</taxon>
    </lineage>
</organism>
<dbReference type="SUPFAM" id="SSF53182">
    <property type="entry name" value="Pyrrolidone carboxyl peptidase (pyroglutamate aminopeptidase)"/>
    <property type="match status" value="1"/>
</dbReference>
<evidence type="ECO:0000256" key="4">
    <source>
        <dbReference type="ARBA" id="ARBA00022807"/>
    </source>
</evidence>
<dbReference type="GO" id="GO:0008234">
    <property type="term" value="F:cysteine-type peptidase activity"/>
    <property type="evidence" value="ECO:0007669"/>
    <property type="project" value="UniProtKB-KW"/>
</dbReference>
<reference evidence="5" key="1">
    <citation type="journal article" date="2010" name="Science">
        <title>Plasticity of animal genome architecture unmasked by rapid evolution of a pelagic tunicate.</title>
        <authorList>
            <person name="Denoeud F."/>
            <person name="Henriet S."/>
            <person name="Mungpakdee S."/>
            <person name="Aury J.M."/>
            <person name="Da Silva C."/>
            <person name="Brinkmann H."/>
            <person name="Mikhaleva J."/>
            <person name="Olsen L.C."/>
            <person name="Jubin C."/>
            <person name="Canestro C."/>
            <person name="Bouquet J.M."/>
            <person name="Danks G."/>
            <person name="Poulain J."/>
            <person name="Campsteijn C."/>
            <person name="Adamski M."/>
            <person name="Cross I."/>
            <person name="Yadetie F."/>
            <person name="Muffato M."/>
            <person name="Louis A."/>
            <person name="Butcher S."/>
            <person name="Tsagkogeorga G."/>
            <person name="Konrad A."/>
            <person name="Singh S."/>
            <person name="Jensen M.F."/>
            <person name="Cong E.H."/>
            <person name="Eikeseth-Otteraa H."/>
            <person name="Noel B."/>
            <person name="Anthouard V."/>
            <person name="Porcel B.M."/>
            <person name="Kachouri-Lafond R."/>
            <person name="Nishino A."/>
            <person name="Ugolini M."/>
            <person name="Chourrout P."/>
            <person name="Nishida H."/>
            <person name="Aasland R."/>
            <person name="Huzurbazar S."/>
            <person name="Westhof E."/>
            <person name="Delsuc F."/>
            <person name="Lehrach H."/>
            <person name="Reinhardt R."/>
            <person name="Weissenbach J."/>
            <person name="Roy S.W."/>
            <person name="Artiguenave F."/>
            <person name="Postlethwait J.H."/>
            <person name="Manak J.R."/>
            <person name="Thompson E.M."/>
            <person name="Jaillon O."/>
            <person name="Du Pasquier L."/>
            <person name="Boudinot P."/>
            <person name="Liberles D.A."/>
            <person name="Volff J.N."/>
            <person name="Philippe H."/>
            <person name="Lenhard B."/>
            <person name="Roest Crollius H."/>
            <person name="Wincker P."/>
            <person name="Chourrout D."/>
        </authorList>
    </citation>
    <scope>NUCLEOTIDE SEQUENCE [LARGE SCALE GENOMIC DNA]</scope>
</reference>
<name>E4X8Z2_OIKDI</name>
<dbReference type="PANTHER" id="PTHR23402:SF1">
    <property type="entry name" value="PYROGLUTAMYL-PEPTIDASE I"/>
    <property type="match status" value="1"/>
</dbReference>
<dbReference type="PANTHER" id="PTHR23402">
    <property type="entry name" value="PROTEASE FAMILY C15 PYROGLUTAMYL-PEPTIDASE I-RELATED"/>
    <property type="match status" value="1"/>
</dbReference>
<evidence type="ECO:0000256" key="1">
    <source>
        <dbReference type="ARBA" id="ARBA00006641"/>
    </source>
</evidence>
<evidence type="ECO:0000313" key="5">
    <source>
        <dbReference type="EMBL" id="CBY18921.1"/>
    </source>
</evidence>
<sequence length="113" mass="12616">MHVGVAGCRPDISIETKAKNGPYDKLDVLRKLRPEKFVDGPNEIKTTLDFGKCIQLSQSSRLNTSDDAGLYLCEYIYYCSLLKSEGKKATCVFVHFQKLKSSHLITSPNVSSQ</sequence>
<dbReference type="Gene3D" id="3.40.630.20">
    <property type="entry name" value="Peptidase C15, pyroglutamyl peptidase I-like"/>
    <property type="match status" value="1"/>
</dbReference>
<dbReference type="InParanoid" id="E4X8Z2"/>
<dbReference type="OrthoDB" id="407146at2759"/>
<gene>
    <name evidence="5" type="ORF">GSOID_T00004339001</name>
</gene>
<comment type="similarity">
    <text evidence="1">Belongs to the peptidase C15 family.</text>
</comment>
<dbReference type="InterPro" id="IPR036440">
    <property type="entry name" value="Peptidase_C15-like_sf"/>
</dbReference>
<evidence type="ECO:0000256" key="3">
    <source>
        <dbReference type="ARBA" id="ARBA00022801"/>
    </source>
</evidence>
<accession>E4X8Z2</accession>
<keyword evidence="4" id="KW-0788">Thiol protease</keyword>